<comment type="caution">
    <text evidence="1">The sequence shown here is derived from an EMBL/GenBank/DDBJ whole genome shotgun (WGS) entry which is preliminary data.</text>
</comment>
<reference evidence="1" key="1">
    <citation type="journal article" date="2020" name="Stud. Mycol.">
        <title>101 Dothideomycetes genomes: a test case for predicting lifestyles and emergence of pathogens.</title>
        <authorList>
            <person name="Haridas S."/>
            <person name="Albert R."/>
            <person name="Binder M."/>
            <person name="Bloem J."/>
            <person name="Labutti K."/>
            <person name="Salamov A."/>
            <person name="Andreopoulos B."/>
            <person name="Baker S."/>
            <person name="Barry K."/>
            <person name="Bills G."/>
            <person name="Bluhm B."/>
            <person name="Cannon C."/>
            <person name="Castanera R."/>
            <person name="Culley D."/>
            <person name="Daum C."/>
            <person name="Ezra D."/>
            <person name="Gonzalez J."/>
            <person name="Henrissat B."/>
            <person name="Kuo A."/>
            <person name="Liang C."/>
            <person name="Lipzen A."/>
            <person name="Lutzoni F."/>
            <person name="Magnuson J."/>
            <person name="Mondo S."/>
            <person name="Nolan M."/>
            <person name="Ohm R."/>
            <person name="Pangilinan J."/>
            <person name="Park H.-J."/>
            <person name="Ramirez L."/>
            <person name="Alfaro M."/>
            <person name="Sun H."/>
            <person name="Tritt A."/>
            <person name="Yoshinaga Y."/>
            <person name="Zwiers L.-H."/>
            <person name="Turgeon B."/>
            <person name="Goodwin S."/>
            <person name="Spatafora J."/>
            <person name="Crous P."/>
            <person name="Grigoriev I."/>
        </authorList>
    </citation>
    <scope>NUCLEOTIDE SEQUENCE</scope>
    <source>
        <strain evidence="1">CBS 525.71</strain>
    </source>
</reference>
<keyword evidence="2" id="KW-1185">Reference proteome</keyword>
<dbReference type="Proteomes" id="UP000799754">
    <property type="component" value="Unassembled WGS sequence"/>
</dbReference>
<dbReference type="EMBL" id="MU006703">
    <property type="protein sequence ID" value="KAF2632007.1"/>
    <property type="molecule type" value="Genomic_DNA"/>
</dbReference>
<organism evidence="1 2">
    <name type="scientific">Macroventuria anomochaeta</name>
    <dbReference type="NCBI Taxonomy" id="301207"/>
    <lineage>
        <taxon>Eukaryota</taxon>
        <taxon>Fungi</taxon>
        <taxon>Dikarya</taxon>
        <taxon>Ascomycota</taxon>
        <taxon>Pezizomycotina</taxon>
        <taxon>Dothideomycetes</taxon>
        <taxon>Pleosporomycetidae</taxon>
        <taxon>Pleosporales</taxon>
        <taxon>Pleosporineae</taxon>
        <taxon>Didymellaceae</taxon>
        <taxon>Macroventuria</taxon>
    </lineage>
</organism>
<evidence type="ECO:0000313" key="2">
    <source>
        <dbReference type="Proteomes" id="UP000799754"/>
    </source>
</evidence>
<accession>A0ACB6SEU1</accession>
<gene>
    <name evidence="1" type="ORF">BU25DRAFT_475106</name>
</gene>
<name>A0ACB6SEU1_9PLEO</name>
<sequence>MKIIIVGGGIAGLSTYLHLRKRLPNSSRHIITVYESHKPRSTASGTSSLDRLNQSVNLNALSESTAIVGGGLGVSPNGMRVLRDLSLDLHDRVVAQGFPAENFFFKGANDWTLGIQSTSDKAVRAEGDAEEVCIASSRHGLWHTLRQYVIEKHGQDVIKHKKVLKVVRNTDKPRLRLQVHMLDEQGQKEVDDADLVIGADGVKSVVRKALFGDSEKYNPVYSGQSGVGGFHNTTIPPIISNRKAMVFEFGGNGFFGYASGGPVSAKQLMWWSTFETSSLPDTRDVDPQAIKHALLERHKNWKDPVVVDIVKNADVESIYPTWIMPELPHWGERGIVLVGDAAHAMDPTTGQGASQALEDSQTFVLLLAELLDDERYGNASEKWIIDQAVEIFHKIRSPRINKIVERGKKLAGRKASVGIVKEYVMYCFLWLLIKFPLLGK</sequence>
<protein>
    <submittedName>
        <fullName evidence="1">FAD/NAD(P)-binding domain-containing protein</fullName>
    </submittedName>
</protein>
<evidence type="ECO:0000313" key="1">
    <source>
        <dbReference type="EMBL" id="KAF2632007.1"/>
    </source>
</evidence>
<proteinExistence type="predicted"/>